<feature type="region of interest" description="Disordered" evidence="1">
    <location>
        <begin position="1"/>
        <end position="51"/>
    </location>
</feature>
<gene>
    <name evidence="2" type="ORF">KL859_12420</name>
</gene>
<reference evidence="2 3" key="1">
    <citation type="submission" date="2021-05" db="EMBL/GenBank/DDBJ databases">
        <title>Draft Genome Sequences of Clinical Respiratory Isolates of Mycobacterium goodii Recovered in Ireland.</title>
        <authorList>
            <person name="Flanagan P.R."/>
            <person name="Mok S."/>
            <person name="Roycroft E."/>
            <person name="Rogers T.R."/>
            <person name="Fitzgibbon M."/>
        </authorList>
    </citation>
    <scope>NUCLEOTIDE SEQUENCE [LARGE SCALE GENOMIC DNA]</scope>
    <source>
        <strain evidence="2 3">14IE55</strain>
    </source>
</reference>
<dbReference type="EMBL" id="JAHBOM010000008">
    <property type="protein sequence ID" value="MBU8823671.1"/>
    <property type="molecule type" value="Genomic_DNA"/>
</dbReference>
<proteinExistence type="predicted"/>
<evidence type="ECO:0000256" key="1">
    <source>
        <dbReference type="SAM" id="MobiDB-lite"/>
    </source>
</evidence>
<organism evidence="2 3">
    <name type="scientific">Mycolicibacterium goodii</name>
    <name type="common">Mycobacterium goodii</name>
    <dbReference type="NCBI Taxonomy" id="134601"/>
    <lineage>
        <taxon>Bacteria</taxon>
        <taxon>Bacillati</taxon>
        <taxon>Actinomycetota</taxon>
        <taxon>Actinomycetes</taxon>
        <taxon>Mycobacteriales</taxon>
        <taxon>Mycobacteriaceae</taxon>
        <taxon>Mycolicibacterium</taxon>
    </lineage>
</organism>
<keyword evidence="3" id="KW-1185">Reference proteome</keyword>
<accession>A0ABS6HM22</accession>
<evidence type="ECO:0000313" key="3">
    <source>
        <dbReference type="Proteomes" id="UP000696413"/>
    </source>
</evidence>
<sequence length="51" mass="5809">MDQADGGRPIPEDARQATEQQEELQDEFDRRGEDPEAPGQHESREQIADET</sequence>
<comment type="caution">
    <text evidence="2">The sequence shown here is derived from an EMBL/GenBank/DDBJ whole genome shotgun (WGS) entry which is preliminary data.</text>
</comment>
<feature type="compositionally biased region" description="Basic and acidic residues" evidence="1">
    <location>
        <begin position="27"/>
        <end position="51"/>
    </location>
</feature>
<protein>
    <submittedName>
        <fullName evidence="2">Uncharacterized protein</fullName>
    </submittedName>
</protein>
<evidence type="ECO:0000313" key="2">
    <source>
        <dbReference type="EMBL" id="MBU8823671.1"/>
    </source>
</evidence>
<name>A0ABS6HM22_MYCGD</name>
<dbReference type="Proteomes" id="UP000696413">
    <property type="component" value="Unassembled WGS sequence"/>
</dbReference>
<dbReference type="RefSeq" id="WP_100517389.1">
    <property type="nucleotide sequence ID" value="NZ_CP092364.2"/>
</dbReference>